<comment type="caution">
    <text evidence="1">The sequence shown here is derived from an EMBL/GenBank/DDBJ whole genome shotgun (WGS) entry which is preliminary data.</text>
</comment>
<dbReference type="Proteomes" id="UP000611554">
    <property type="component" value="Unassembled WGS sequence"/>
</dbReference>
<keyword evidence="2" id="KW-1185">Reference proteome</keyword>
<dbReference type="EMBL" id="BMQJ01000018">
    <property type="protein sequence ID" value="GGQ22311.1"/>
    <property type="molecule type" value="Genomic_DNA"/>
</dbReference>
<accession>A0ABQ2REC3</accession>
<name>A0ABQ2REC3_9ACTN</name>
<evidence type="ECO:0000313" key="1">
    <source>
        <dbReference type="EMBL" id="GGQ22311.1"/>
    </source>
</evidence>
<reference evidence="2" key="1">
    <citation type="journal article" date="2019" name="Int. J. Syst. Evol. Microbiol.">
        <title>The Global Catalogue of Microorganisms (GCM) 10K type strain sequencing project: providing services to taxonomists for standard genome sequencing and annotation.</title>
        <authorList>
            <consortium name="The Broad Institute Genomics Platform"/>
            <consortium name="The Broad Institute Genome Sequencing Center for Infectious Disease"/>
            <person name="Wu L."/>
            <person name="Ma J."/>
        </authorList>
    </citation>
    <scope>NUCLEOTIDE SEQUENCE [LARGE SCALE GENOMIC DNA]</scope>
    <source>
        <strain evidence="2">JCM 3115</strain>
    </source>
</reference>
<organism evidence="1 2">
    <name type="scientific">Streptosporangium pseudovulgare</name>
    <dbReference type="NCBI Taxonomy" id="35765"/>
    <lineage>
        <taxon>Bacteria</taxon>
        <taxon>Bacillati</taxon>
        <taxon>Actinomycetota</taxon>
        <taxon>Actinomycetes</taxon>
        <taxon>Streptosporangiales</taxon>
        <taxon>Streptosporangiaceae</taxon>
        <taxon>Streptosporangium</taxon>
    </lineage>
</organism>
<gene>
    <name evidence="1" type="ORF">GCM10010140_60760</name>
</gene>
<protein>
    <submittedName>
        <fullName evidence="1">Uncharacterized protein</fullName>
    </submittedName>
</protein>
<evidence type="ECO:0000313" key="2">
    <source>
        <dbReference type="Proteomes" id="UP000611554"/>
    </source>
</evidence>
<proteinExistence type="predicted"/>
<sequence length="67" mass="6262">MGFGLEGGVAFSFGRADGLLVLGGLFPGGVGLGDLGGGRGLGLAGGLFGGLLVRSGSLLAAFGQLGP</sequence>